<dbReference type="PANTHER" id="PTHR33933:SF1">
    <property type="entry name" value="PROTEIN ADENYLYLTRANSFERASE MNTA-RELATED"/>
    <property type="match status" value="1"/>
</dbReference>
<evidence type="ECO:0000259" key="1">
    <source>
        <dbReference type="Pfam" id="PF01909"/>
    </source>
</evidence>
<accession>X1AEW3</accession>
<gene>
    <name evidence="2" type="ORF">S01H4_19738</name>
</gene>
<dbReference type="InterPro" id="IPR052548">
    <property type="entry name" value="Type_VII_TA_antitoxin"/>
</dbReference>
<dbReference type="CDD" id="cd05403">
    <property type="entry name" value="NT_KNTase_like"/>
    <property type="match status" value="1"/>
</dbReference>
<feature type="domain" description="Polymerase nucleotidyl transferase" evidence="1">
    <location>
        <begin position="12"/>
        <end position="71"/>
    </location>
</feature>
<reference evidence="2" key="1">
    <citation type="journal article" date="2014" name="Front. Microbiol.">
        <title>High frequency of phylogenetically diverse reductive dehalogenase-homologous genes in deep subseafloor sedimentary metagenomes.</title>
        <authorList>
            <person name="Kawai M."/>
            <person name="Futagami T."/>
            <person name="Toyoda A."/>
            <person name="Takaki Y."/>
            <person name="Nishi S."/>
            <person name="Hori S."/>
            <person name="Arai W."/>
            <person name="Tsubouchi T."/>
            <person name="Morono Y."/>
            <person name="Uchiyama I."/>
            <person name="Ito T."/>
            <person name="Fujiyama A."/>
            <person name="Inagaki F."/>
            <person name="Takami H."/>
        </authorList>
    </citation>
    <scope>NUCLEOTIDE SEQUENCE</scope>
    <source>
        <strain evidence="2">Expedition CK06-06</strain>
    </source>
</reference>
<dbReference type="EMBL" id="BART01008823">
    <property type="protein sequence ID" value="GAG58606.1"/>
    <property type="molecule type" value="Genomic_DNA"/>
</dbReference>
<evidence type="ECO:0000313" key="2">
    <source>
        <dbReference type="EMBL" id="GAG58606.1"/>
    </source>
</evidence>
<dbReference type="Gene3D" id="3.30.460.10">
    <property type="entry name" value="Beta Polymerase, domain 2"/>
    <property type="match status" value="1"/>
</dbReference>
<sequence>MSEQDRRILDQFTALVRERFQDARIWAFGSRARGNATWESDFDICIVLGQVDQETDRWIRDIAWEVGFENERVITTVVFDFDQFENGPMSESTLVANVLQEGVAS</sequence>
<dbReference type="InterPro" id="IPR043519">
    <property type="entry name" value="NT_sf"/>
</dbReference>
<dbReference type="SUPFAM" id="SSF81301">
    <property type="entry name" value="Nucleotidyltransferase"/>
    <property type="match status" value="1"/>
</dbReference>
<dbReference type="Pfam" id="PF01909">
    <property type="entry name" value="NTP_transf_2"/>
    <property type="match status" value="1"/>
</dbReference>
<dbReference type="PANTHER" id="PTHR33933">
    <property type="entry name" value="NUCLEOTIDYLTRANSFERASE"/>
    <property type="match status" value="1"/>
</dbReference>
<name>X1AEW3_9ZZZZ</name>
<dbReference type="GO" id="GO:0016779">
    <property type="term" value="F:nucleotidyltransferase activity"/>
    <property type="evidence" value="ECO:0007669"/>
    <property type="project" value="InterPro"/>
</dbReference>
<organism evidence="2">
    <name type="scientific">marine sediment metagenome</name>
    <dbReference type="NCBI Taxonomy" id="412755"/>
    <lineage>
        <taxon>unclassified sequences</taxon>
        <taxon>metagenomes</taxon>
        <taxon>ecological metagenomes</taxon>
    </lineage>
</organism>
<dbReference type="InterPro" id="IPR002934">
    <property type="entry name" value="Polymerase_NTP_transf_dom"/>
</dbReference>
<comment type="caution">
    <text evidence="2">The sequence shown here is derived from an EMBL/GenBank/DDBJ whole genome shotgun (WGS) entry which is preliminary data.</text>
</comment>
<proteinExistence type="predicted"/>
<protein>
    <recommendedName>
        <fullName evidence="1">Polymerase nucleotidyl transferase domain-containing protein</fullName>
    </recommendedName>
</protein>
<dbReference type="AlphaFoldDB" id="X1AEW3"/>